<dbReference type="PANTHER" id="PTHR44757">
    <property type="entry name" value="DIGUANYLATE CYCLASE DGCP"/>
    <property type="match status" value="1"/>
</dbReference>
<dbReference type="GO" id="GO:0019825">
    <property type="term" value="F:oxygen binding"/>
    <property type="evidence" value="ECO:0007669"/>
    <property type="project" value="InterPro"/>
</dbReference>
<comment type="caution">
    <text evidence="5">The sequence shown here is derived from an EMBL/GenBank/DDBJ whole genome shotgun (WGS) entry which is preliminary data.</text>
</comment>
<dbReference type="PROSITE" id="PS50887">
    <property type="entry name" value="GGDEF"/>
    <property type="match status" value="1"/>
</dbReference>
<dbReference type="SMART" id="SM00052">
    <property type="entry name" value="EAL"/>
    <property type="match status" value="1"/>
</dbReference>
<dbReference type="CDD" id="cd01068">
    <property type="entry name" value="globin_sensor"/>
    <property type="match status" value="1"/>
</dbReference>
<dbReference type="SMART" id="SM00267">
    <property type="entry name" value="GGDEF"/>
    <property type="match status" value="1"/>
</dbReference>
<dbReference type="SUPFAM" id="SSF55073">
    <property type="entry name" value="Nucleotide cyclase"/>
    <property type="match status" value="1"/>
</dbReference>
<dbReference type="Pfam" id="PF11563">
    <property type="entry name" value="Protoglobin"/>
    <property type="match status" value="1"/>
</dbReference>
<dbReference type="Gene3D" id="1.10.490.10">
    <property type="entry name" value="Globins"/>
    <property type="match status" value="1"/>
</dbReference>
<dbReference type="GO" id="GO:0020037">
    <property type="term" value="F:heme binding"/>
    <property type="evidence" value="ECO:0007669"/>
    <property type="project" value="InterPro"/>
</dbReference>
<dbReference type="Proteomes" id="UP000276178">
    <property type="component" value="Unassembled WGS sequence"/>
</dbReference>
<dbReference type="CDD" id="cd01949">
    <property type="entry name" value="GGDEF"/>
    <property type="match status" value="1"/>
</dbReference>
<gene>
    <name evidence="5" type="ORF">EB820_01410</name>
</gene>
<name>A0A3M8BBM9_9BACL</name>
<evidence type="ECO:0000256" key="2">
    <source>
        <dbReference type="ARBA" id="ARBA00029839"/>
    </source>
</evidence>
<dbReference type="SUPFAM" id="SSF141868">
    <property type="entry name" value="EAL domain-like"/>
    <property type="match status" value="1"/>
</dbReference>
<organism evidence="5 6">
    <name type="scientific">Brevibacillus agri</name>
    <dbReference type="NCBI Taxonomy" id="51101"/>
    <lineage>
        <taxon>Bacteria</taxon>
        <taxon>Bacillati</taxon>
        <taxon>Bacillota</taxon>
        <taxon>Bacilli</taxon>
        <taxon>Bacillales</taxon>
        <taxon>Paenibacillaceae</taxon>
        <taxon>Brevibacillus</taxon>
    </lineage>
</organism>
<dbReference type="EMBL" id="RHHN01000008">
    <property type="protein sequence ID" value="RNB60816.1"/>
    <property type="molecule type" value="Genomic_DNA"/>
</dbReference>
<reference evidence="5 6" key="1">
    <citation type="submission" date="2018-10" db="EMBL/GenBank/DDBJ databases">
        <title>Phylogenomics of Brevibacillus.</title>
        <authorList>
            <person name="Dunlap C."/>
        </authorList>
    </citation>
    <scope>NUCLEOTIDE SEQUENCE [LARGE SCALE GENOMIC DNA]</scope>
    <source>
        <strain evidence="5 6">NRRL NRS 1219</strain>
    </source>
</reference>
<dbReference type="InterPro" id="IPR043128">
    <property type="entry name" value="Rev_trsase/Diguanyl_cyclase"/>
</dbReference>
<evidence type="ECO:0000313" key="6">
    <source>
        <dbReference type="Proteomes" id="UP000276178"/>
    </source>
</evidence>
<dbReference type="SUPFAM" id="SSF46458">
    <property type="entry name" value="Globin-like"/>
    <property type="match status" value="1"/>
</dbReference>
<dbReference type="InterPro" id="IPR000160">
    <property type="entry name" value="GGDEF_dom"/>
</dbReference>
<dbReference type="InterPro" id="IPR009050">
    <property type="entry name" value="Globin-like_sf"/>
</dbReference>
<dbReference type="InterPro" id="IPR029787">
    <property type="entry name" value="Nucleotide_cyclase"/>
</dbReference>
<accession>A0A3M8BBM9</accession>
<dbReference type="FunFam" id="3.20.20.450:FF:000001">
    <property type="entry name" value="Cyclic di-GMP phosphodiesterase yahA"/>
    <property type="match status" value="1"/>
</dbReference>
<protein>
    <recommendedName>
        <fullName evidence="1">Diguanylate cyclase DosC</fullName>
    </recommendedName>
    <alternativeName>
        <fullName evidence="2">Direct oxygen-sensing cyclase</fullName>
    </alternativeName>
</protein>
<dbReference type="InterPro" id="IPR052155">
    <property type="entry name" value="Biofilm_reg_signaling"/>
</dbReference>
<dbReference type="InterPro" id="IPR035919">
    <property type="entry name" value="EAL_sf"/>
</dbReference>
<dbReference type="Pfam" id="PF00990">
    <property type="entry name" value="GGDEF"/>
    <property type="match status" value="1"/>
</dbReference>
<dbReference type="InterPro" id="IPR012292">
    <property type="entry name" value="Globin/Proto"/>
</dbReference>
<dbReference type="InterPro" id="IPR001633">
    <property type="entry name" value="EAL_dom"/>
</dbReference>
<evidence type="ECO:0000313" key="5">
    <source>
        <dbReference type="EMBL" id="RNB60816.1"/>
    </source>
</evidence>
<evidence type="ECO:0000259" key="3">
    <source>
        <dbReference type="PROSITE" id="PS50883"/>
    </source>
</evidence>
<dbReference type="InterPro" id="IPR039379">
    <property type="entry name" value="Protoglobin_sensor_dom"/>
</dbReference>
<dbReference type="InterPro" id="IPR044398">
    <property type="entry name" value="Globin-sensor_dom"/>
</dbReference>
<dbReference type="CDD" id="cd01948">
    <property type="entry name" value="EAL"/>
    <property type="match status" value="1"/>
</dbReference>
<dbReference type="AlphaFoldDB" id="A0A3M8BBM9"/>
<dbReference type="PANTHER" id="PTHR44757:SF2">
    <property type="entry name" value="BIOFILM ARCHITECTURE MAINTENANCE PROTEIN MBAA"/>
    <property type="match status" value="1"/>
</dbReference>
<feature type="domain" description="GGDEF" evidence="4">
    <location>
        <begin position="192"/>
        <end position="326"/>
    </location>
</feature>
<evidence type="ECO:0000259" key="4">
    <source>
        <dbReference type="PROSITE" id="PS50887"/>
    </source>
</evidence>
<proteinExistence type="predicted"/>
<dbReference type="Gene3D" id="3.30.70.270">
    <property type="match status" value="1"/>
</dbReference>
<dbReference type="NCBIfam" id="TIGR00254">
    <property type="entry name" value="GGDEF"/>
    <property type="match status" value="1"/>
</dbReference>
<sequence>MNMINLTQKDLELIAGLRPVVVEQIEQITASFYEAILHVDSLKEIITSHTTVNRLRQTLSSHLIEMFDGRIDEAFVEKRMRIAMVHQKIGLPSKWCMGSFQNLLSTLLRIVDSLQGTHPDCSGLAQAVTKLLSLEQQLVLEAYEHQTRMEEQRAKAIIEYQALHDDLTGLPNRRKLHVTLQETIEISREDNSRFAVLVLDIDRFKLINDSLGHTYGDRFLQEVSDRIRKSTEGFDVMIARMGGDEFTLICKNVSSDRDFSELSEQVVKEIEIPYRLQSNDYYVSASIGIAIYPDHGTTVEELLKNADTAMYEVKKNGKNGYQFFTNELDNQLLLRFELESDLRKAVKENEFTLFYQPQVQALSNEIIGVEALVRWNHPTKGMLSPGIFIPLAEETGLIYDIGTWTLREACRQMKEWHDAGGPLIPVSVNLSSRQFHQANLVEYIRDILEETGLEAKYLELEITESMMMDPDLSTEILNKLNDFGVKISLDDFGTGYSSLSYLKLLPIHKLKIDRSFITDITRNASDQAIVATIISMAKHLNMDVIAEGIETQGQLDFLTENACKEIQGYYFSRPLPATEVEETFFVPYRLSQLS</sequence>
<dbReference type="Gene3D" id="3.20.20.450">
    <property type="entry name" value="EAL domain"/>
    <property type="match status" value="1"/>
</dbReference>
<dbReference type="PROSITE" id="PS50883">
    <property type="entry name" value="EAL"/>
    <property type="match status" value="1"/>
</dbReference>
<dbReference type="Pfam" id="PF00563">
    <property type="entry name" value="EAL"/>
    <property type="match status" value="1"/>
</dbReference>
<feature type="domain" description="EAL" evidence="3">
    <location>
        <begin position="335"/>
        <end position="588"/>
    </location>
</feature>
<dbReference type="OrthoDB" id="9759607at2"/>
<evidence type="ECO:0000256" key="1">
    <source>
        <dbReference type="ARBA" id="ARBA00015125"/>
    </source>
</evidence>
<dbReference type="FunFam" id="3.30.70.270:FF:000001">
    <property type="entry name" value="Diguanylate cyclase domain protein"/>
    <property type="match status" value="1"/>
</dbReference>